<dbReference type="EMBL" id="LN650648">
    <property type="protein sequence ID" value="CEI71784.1"/>
    <property type="molecule type" value="Genomic_DNA"/>
</dbReference>
<keyword evidence="5 9" id="KW-0238">DNA-binding</keyword>
<evidence type="ECO:0000256" key="6">
    <source>
        <dbReference type="ARBA" id="ARBA00023163"/>
    </source>
</evidence>
<dbReference type="SUPFAM" id="SSF52172">
    <property type="entry name" value="CheY-like"/>
    <property type="match status" value="1"/>
</dbReference>
<accession>A0A2P2BS34</accession>
<dbReference type="Pfam" id="PF00072">
    <property type="entry name" value="Response_reg"/>
    <property type="match status" value="1"/>
</dbReference>
<dbReference type="KEGG" id="rhom:FRIFI_0233"/>
<dbReference type="InterPro" id="IPR001789">
    <property type="entry name" value="Sig_transdc_resp-reg_receiver"/>
</dbReference>
<keyword evidence="2 8" id="KW-0597">Phosphoprotein</keyword>
<evidence type="ECO:0000259" key="10">
    <source>
        <dbReference type="PROSITE" id="PS50110"/>
    </source>
</evidence>
<dbReference type="Gene3D" id="1.10.10.10">
    <property type="entry name" value="Winged helix-like DNA-binding domain superfamily/Winged helix DNA-binding domain"/>
    <property type="match status" value="1"/>
</dbReference>
<evidence type="ECO:0000256" key="7">
    <source>
        <dbReference type="ARBA" id="ARBA00024867"/>
    </source>
</evidence>
<dbReference type="GO" id="GO:0006355">
    <property type="term" value="P:regulation of DNA-templated transcription"/>
    <property type="evidence" value="ECO:0007669"/>
    <property type="project" value="InterPro"/>
</dbReference>
<keyword evidence="13" id="KW-1185">Reference proteome</keyword>
<feature type="modified residue" description="4-aspartylphosphate" evidence="8">
    <location>
        <position position="51"/>
    </location>
</feature>
<organism evidence="12 13">
    <name type="scientific">Romboutsia hominis</name>
    <dbReference type="NCBI Taxonomy" id="1507512"/>
    <lineage>
        <taxon>Bacteria</taxon>
        <taxon>Bacillati</taxon>
        <taxon>Bacillota</taxon>
        <taxon>Clostridia</taxon>
        <taxon>Peptostreptococcales</taxon>
        <taxon>Peptostreptococcaceae</taxon>
        <taxon>Romboutsia</taxon>
    </lineage>
</organism>
<evidence type="ECO:0000256" key="2">
    <source>
        <dbReference type="ARBA" id="ARBA00022553"/>
    </source>
</evidence>
<feature type="domain" description="OmpR/PhoB-type" evidence="11">
    <location>
        <begin position="125"/>
        <end position="223"/>
    </location>
</feature>
<evidence type="ECO:0000256" key="3">
    <source>
        <dbReference type="ARBA" id="ARBA00023012"/>
    </source>
</evidence>
<dbReference type="Gene3D" id="3.40.50.2300">
    <property type="match status" value="1"/>
</dbReference>
<keyword evidence="6" id="KW-0804">Transcription</keyword>
<evidence type="ECO:0000256" key="1">
    <source>
        <dbReference type="ARBA" id="ARBA00018672"/>
    </source>
</evidence>
<dbReference type="SUPFAM" id="SSF46894">
    <property type="entry name" value="C-terminal effector domain of the bipartite response regulators"/>
    <property type="match status" value="1"/>
</dbReference>
<dbReference type="GO" id="GO:0032993">
    <property type="term" value="C:protein-DNA complex"/>
    <property type="evidence" value="ECO:0007669"/>
    <property type="project" value="TreeGrafter"/>
</dbReference>
<gene>
    <name evidence="12" type="ORF">FRIFI_0233</name>
</gene>
<dbReference type="InterPro" id="IPR011006">
    <property type="entry name" value="CheY-like_superfamily"/>
</dbReference>
<dbReference type="PANTHER" id="PTHR48111:SF22">
    <property type="entry name" value="REGULATOR OF RPOS"/>
    <property type="match status" value="1"/>
</dbReference>
<feature type="DNA-binding region" description="OmpR/PhoB-type" evidence="9">
    <location>
        <begin position="125"/>
        <end position="223"/>
    </location>
</feature>
<dbReference type="RefSeq" id="WP_166504770.1">
    <property type="nucleotide sequence ID" value="NZ_JAKNTL010000002.1"/>
</dbReference>
<reference evidence="12 13" key="1">
    <citation type="submission" date="2014-09" db="EMBL/GenBank/DDBJ databases">
        <authorList>
            <person name="Hornung B.V."/>
        </authorList>
    </citation>
    <scope>NUCLEOTIDE SEQUENCE [LARGE SCALE GENOMIC DNA]</scope>
    <source>
        <strain evidence="12 13">FRIFI</strain>
    </source>
</reference>
<feature type="domain" description="Response regulatory" evidence="10">
    <location>
        <begin position="2"/>
        <end position="116"/>
    </location>
</feature>
<evidence type="ECO:0000256" key="5">
    <source>
        <dbReference type="ARBA" id="ARBA00023125"/>
    </source>
</evidence>
<dbReference type="InterPro" id="IPR039420">
    <property type="entry name" value="WalR-like"/>
</dbReference>
<evidence type="ECO:0000256" key="4">
    <source>
        <dbReference type="ARBA" id="ARBA00023015"/>
    </source>
</evidence>
<dbReference type="PROSITE" id="PS51755">
    <property type="entry name" value="OMPR_PHOB"/>
    <property type="match status" value="1"/>
</dbReference>
<dbReference type="GO" id="GO:0000976">
    <property type="term" value="F:transcription cis-regulatory region binding"/>
    <property type="evidence" value="ECO:0007669"/>
    <property type="project" value="TreeGrafter"/>
</dbReference>
<dbReference type="PANTHER" id="PTHR48111">
    <property type="entry name" value="REGULATOR OF RPOS"/>
    <property type="match status" value="1"/>
</dbReference>
<evidence type="ECO:0000256" key="8">
    <source>
        <dbReference type="PROSITE-ProRule" id="PRU00169"/>
    </source>
</evidence>
<dbReference type="FunFam" id="3.40.50.2300:FF:000002">
    <property type="entry name" value="DNA-binding response regulator PhoP"/>
    <property type="match status" value="1"/>
</dbReference>
<evidence type="ECO:0000313" key="12">
    <source>
        <dbReference type="EMBL" id="CEI71784.1"/>
    </source>
</evidence>
<dbReference type="GO" id="GO:0000156">
    <property type="term" value="F:phosphorelay response regulator activity"/>
    <property type="evidence" value="ECO:0007669"/>
    <property type="project" value="TreeGrafter"/>
</dbReference>
<dbReference type="CDD" id="cd00383">
    <property type="entry name" value="trans_reg_C"/>
    <property type="match status" value="1"/>
</dbReference>
<evidence type="ECO:0000259" key="11">
    <source>
        <dbReference type="PROSITE" id="PS51755"/>
    </source>
</evidence>
<dbReference type="GO" id="GO:0005829">
    <property type="term" value="C:cytosol"/>
    <property type="evidence" value="ECO:0007669"/>
    <property type="project" value="TreeGrafter"/>
</dbReference>
<dbReference type="PROSITE" id="PS50110">
    <property type="entry name" value="RESPONSE_REGULATORY"/>
    <property type="match status" value="1"/>
</dbReference>
<protein>
    <recommendedName>
        <fullName evidence="1">Stage 0 sporulation protein A homolog</fullName>
    </recommendedName>
</protein>
<keyword evidence="3" id="KW-0902">Two-component regulatory system</keyword>
<evidence type="ECO:0000313" key="13">
    <source>
        <dbReference type="Proteomes" id="UP000245695"/>
    </source>
</evidence>
<dbReference type="Proteomes" id="UP000245695">
    <property type="component" value="Chromosome 1"/>
</dbReference>
<proteinExistence type="predicted"/>
<dbReference type="SMART" id="SM00862">
    <property type="entry name" value="Trans_reg_C"/>
    <property type="match status" value="1"/>
</dbReference>
<dbReference type="CDD" id="cd17625">
    <property type="entry name" value="REC_OmpR_DrrD-like"/>
    <property type="match status" value="1"/>
</dbReference>
<dbReference type="AlphaFoldDB" id="A0A2P2BS34"/>
<dbReference type="InterPro" id="IPR036388">
    <property type="entry name" value="WH-like_DNA-bd_sf"/>
</dbReference>
<dbReference type="SMART" id="SM00448">
    <property type="entry name" value="REC"/>
    <property type="match status" value="1"/>
</dbReference>
<comment type="function">
    <text evidence="7">May play the central regulatory role in sporulation. It may be an element of the effector pathway responsible for the activation of sporulation genes in response to nutritional stress. Spo0A may act in concert with spo0H (a sigma factor) to control the expression of some genes that are critical to the sporulation process.</text>
</comment>
<evidence type="ECO:0000256" key="9">
    <source>
        <dbReference type="PROSITE-ProRule" id="PRU01091"/>
    </source>
</evidence>
<keyword evidence="4" id="KW-0805">Transcription regulation</keyword>
<dbReference type="InterPro" id="IPR001867">
    <property type="entry name" value="OmpR/PhoB-type_DNA-bd"/>
</dbReference>
<name>A0A2P2BS34_9FIRM</name>
<dbReference type="Gene3D" id="6.10.250.690">
    <property type="match status" value="1"/>
</dbReference>
<dbReference type="Pfam" id="PF00486">
    <property type="entry name" value="Trans_reg_C"/>
    <property type="match status" value="1"/>
</dbReference>
<sequence length="226" mass="25775">MKLLLVEDEKQLSEALTQILMKNNYSVDAVFDGEDGLDYGLTDVYDVIILDIMLPKMNGLDVLKDLRKEGISTPIILLTAKGSVEDRILGLDYGADDYLPKPFSPEELLARLRAITRRKGPMVNNNILEFGDIKLNISTYNMEVNGTSLALTSKEFDILKYFMERPKSIVTKDDLITKLWGFDSDVEHNNIEVYISFLRKKLAYVQSNVQITTLRRVGYKLEEQNV</sequence>
<dbReference type="InterPro" id="IPR016032">
    <property type="entry name" value="Sig_transdc_resp-reg_C-effctor"/>
</dbReference>